<evidence type="ECO:0000256" key="7">
    <source>
        <dbReference type="ARBA" id="ARBA00023136"/>
    </source>
</evidence>
<dbReference type="InterPro" id="IPR050391">
    <property type="entry name" value="Mito_Metabolite_Transporter"/>
</dbReference>
<comment type="similarity">
    <text evidence="2 9">Belongs to the mitochondrial carrier (TC 2.A.29) family.</text>
</comment>
<feature type="repeat" description="Solcar" evidence="8">
    <location>
        <begin position="76"/>
        <end position="163"/>
    </location>
</feature>
<accession>U3J3E4</accession>
<dbReference type="PANTHER" id="PTHR45618">
    <property type="entry name" value="MITOCHONDRIAL DICARBOXYLATE CARRIER-RELATED"/>
    <property type="match status" value="1"/>
</dbReference>
<dbReference type="Pfam" id="PF00153">
    <property type="entry name" value="Mito_carr"/>
    <property type="match status" value="3"/>
</dbReference>
<comment type="subcellular location">
    <subcellularLocation>
        <location evidence="1">Membrane</location>
        <topology evidence="1">Multi-pass membrane protein</topology>
    </subcellularLocation>
</comment>
<keyword evidence="7 8" id="KW-0472">Membrane</keyword>
<evidence type="ECO:0000256" key="9">
    <source>
        <dbReference type="RuleBase" id="RU000488"/>
    </source>
</evidence>
<dbReference type="GO" id="GO:0016020">
    <property type="term" value="C:membrane"/>
    <property type="evidence" value="ECO:0007669"/>
    <property type="project" value="UniProtKB-SubCell"/>
</dbReference>
<reference evidence="11 12" key="1">
    <citation type="submission" date="2017-10" db="EMBL/GenBank/DDBJ databases">
        <title>A new Pekin duck reference genome.</title>
        <authorList>
            <person name="Hou Z.-C."/>
            <person name="Zhou Z.-K."/>
            <person name="Zhu F."/>
            <person name="Hou S.-S."/>
        </authorList>
    </citation>
    <scope>NUCLEOTIDE SEQUENCE [LARGE SCALE GENOMIC DNA]</scope>
</reference>
<keyword evidence="6" id="KW-1133">Transmembrane helix</keyword>
<keyword evidence="3 9" id="KW-0813">Transport</keyword>
<dbReference type="InterPro" id="IPR023395">
    <property type="entry name" value="MCP_dom_sf"/>
</dbReference>
<organism evidence="11 12">
    <name type="scientific">Anas platyrhynchos platyrhynchos</name>
    <name type="common">Northern mallard</name>
    <dbReference type="NCBI Taxonomy" id="8840"/>
    <lineage>
        <taxon>Eukaryota</taxon>
        <taxon>Metazoa</taxon>
        <taxon>Chordata</taxon>
        <taxon>Craniata</taxon>
        <taxon>Vertebrata</taxon>
        <taxon>Euteleostomi</taxon>
        <taxon>Archelosauria</taxon>
        <taxon>Archosauria</taxon>
        <taxon>Dinosauria</taxon>
        <taxon>Saurischia</taxon>
        <taxon>Theropoda</taxon>
        <taxon>Coelurosauria</taxon>
        <taxon>Aves</taxon>
        <taxon>Neognathae</taxon>
        <taxon>Galloanserae</taxon>
        <taxon>Anseriformes</taxon>
        <taxon>Anatidae</taxon>
        <taxon>Anatinae</taxon>
        <taxon>Anas</taxon>
    </lineage>
</organism>
<dbReference type="PROSITE" id="PS50920">
    <property type="entry name" value="SOLCAR"/>
    <property type="match status" value="3"/>
</dbReference>
<reference evidence="11" key="2">
    <citation type="submission" date="2025-08" db="UniProtKB">
        <authorList>
            <consortium name="Ensembl"/>
        </authorList>
    </citation>
    <scope>IDENTIFICATION</scope>
</reference>
<evidence type="ECO:0000313" key="11">
    <source>
        <dbReference type="Ensembl" id="ENSAPLP00000014021.2"/>
    </source>
</evidence>
<dbReference type="Ensembl" id="ENSAPLT00000014791.2">
    <property type="protein sequence ID" value="ENSAPLP00000014021.2"/>
    <property type="gene ID" value="ENSAPLG00000014178.2"/>
</dbReference>
<reference evidence="11" key="3">
    <citation type="submission" date="2025-09" db="UniProtKB">
        <authorList>
            <consortium name="Ensembl"/>
        </authorList>
    </citation>
    <scope>IDENTIFICATION</scope>
</reference>
<dbReference type="InterPro" id="IPR018108">
    <property type="entry name" value="MCP_transmembrane"/>
</dbReference>
<dbReference type="GeneTree" id="ENSGT00940000156783"/>
<evidence type="ECO:0000256" key="1">
    <source>
        <dbReference type="ARBA" id="ARBA00004141"/>
    </source>
</evidence>
<evidence type="ECO:0000256" key="3">
    <source>
        <dbReference type="ARBA" id="ARBA00022448"/>
    </source>
</evidence>
<feature type="repeat" description="Solcar" evidence="8">
    <location>
        <begin position="172"/>
        <end position="255"/>
    </location>
</feature>
<dbReference type="Proteomes" id="UP000016666">
    <property type="component" value="Chromosome 19"/>
</dbReference>
<protein>
    <submittedName>
        <fullName evidence="11">Solute carrier family 25 member 10</fullName>
    </submittedName>
</protein>
<evidence type="ECO:0000256" key="5">
    <source>
        <dbReference type="ARBA" id="ARBA00022737"/>
    </source>
</evidence>
<evidence type="ECO:0000256" key="4">
    <source>
        <dbReference type="ARBA" id="ARBA00022692"/>
    </source>
</evidence>
<dbReference type="AlphaFoldDB" id="U3J3E4"/>
<evidence type="ECO:0000313" key="12">
    <source>
        <dbReference type="Proteomes" id="UP000016666"/>
    </source>
</evidence>
<proteinExistence type="inferred from homology"/>
<dbReference type="HOGENOM" id="CLU_015166_14_1_1"/>
<keyword evidence="5" id="KW-0677">Repeat</keyword>
<sequence length="262" mass="28675">GSCCTLHGDGVHLQTQQEVKMRMMGMAMRVVRTDGFLALYNGLSASLCRQMTYSLTRFAIYETARDRLGQGSQGPPPFYQKVLLGAVGGERGRGTLGPGSLWPEEPRPQLSSGRSYSHALDGMYRVLREEGLKKLFSGATMASSRGALVTVGQLSCYDQAKQLVLTTGLLSDNIFTHFLASFIAGGCATFLCQPLDVLKTRLMNSQGEYRGVTHCAMETAKLGPLAFYKGFVPAAIRLIPHTVLTFVFLEQLRKYFGIKVVT</sequence>
<keyword evidence="12" id="KW-1185">Reference proteome</keyword>
<evidence type="ECO:0000256" key="8">
    <source>
        <dbReference type="PROSITE-ProRule" id="PRU00282"/>
    </source>
</evidence>
<feature type="repeat" description="Solcar" evidence="8">
    <location>
        <begin position="1"/>
        <end position="67"/>
    </location>
</feature>
<name>U3J3E4_ANAPP</name>
<evidence type="ECO:0000256" key="2">
    <source>
        <dbReference type="ARBA" id="ARBA00006375"/>
    </source>
</evidence>
<evidence type="ECO:0000256" key="10">
    <source>
        <dbReference type="SAM" id="MobiDB-lite"/>
    </source>
</evidence>
<keyword evidence="4 8" id="KW-0812">Transmembrane</keyword>
<evidence type="ECO:0000256" key="6">
    <source>
        <dbReference type="ARBA" id="ARBA00022989"/>
    </source>
</evidence>
<gene>
    <name evidence="11" type="primary">SLC25A10</name>
</gene>
<dbReference type="SUPFAM" id="SSF103506">
    <property type="entry name" value="Mitochondrial carrier"/>
    <property type="match status" value="1"/>
</dbReference>
<feature type="region of interest" description="Disordered" evidence="10">
    <location>
        <begin position="94"/>
        <end position="114"/>
    </location>
</feature>
<dbReference type="Gene3D" id="1.50.40.10">
    <property type="entry name" value="Mitochondrial carrier domain"/>
    <property type="match status" value="1"/>
</dbReference>